<accession>A0ABN6F060</accession>
<dbReference type="EMBL" id="AP024488">
    <property type="protein sequence ID" value="BCS95903.1"/>
    <property type="molecule type" value="Genomic_DNA"/>
</dbReference>
<gene>
    <name evidence="1" type="ORF">DSLASN_15350</name>
</gene>
<keyword evidence="2" id="KW-1185">Reference proteome</keyword>
<dbReference type="RefSeq" id="WP_236892252.1">
    <property type="nucleotide sequence ID" value="NZ_AP024488.1"/>
</dbReference>
<proteinExistence type="predicted"/>
<name>A0ABN6F060_9BACT</name>
<organism evidence="1 2">
    <name type="scientific">Desulfoluna limicola</name>
    <dbReference type="NCBI Taxonomy" id="2810562"/>
    <lineage>
        <taxon>Bacteria</taxon>
        <taxon>Pseudomonadati</taxon>
        <taxon>Thermodesulfobacteriota</taxon>
        <taxon>Desulfobacteria</taxon>
        <taxon>Desulfobacterales</taxon>
        <taxon>Desulfolunaceae</taxon>
        <taxon>Desulfoluna</taxon>
    </lineage>
</organism>
<evidence type="ECO:0000313" key="2">
    <source>
        <dbReference type="Proteomes" id="UP001320148"/>
    </source>
</evidence>
<dbReference type="Proteomes" id="UP001320148">
    <property type="component" value="Chromosome"/>
</dbReference>
<protein>
    <submittedName>
        <fullName evidence="1">Uncharacterized protein</fullName>
    </submittedName>
</protein>
<evidence type="ECO:0000313" key="1">
    <source>
        <dbReference type="EMBL" id="BCS95903.1"/>
    </source>
</evidence>
<reference evidence="1 2" key="1">
    <citation type="submission" date="2021-02" db="EMBL/GenBank/DDBJ databases">
        <title>Complete genome of Desulfoluna sp. strain ASN36.</title>
        <authorList>
            <person name="Takahashi A."/>
            <person name="Kojima H."/>
            <person name="Fukui M."/>
        </authorList>
    </citation>
    <scope>NUCLEOTIDE SEQUENCE [LARGE SCALE GENOMIC DNA]</scope>
    <source>
        <strain evidence="1 2">ASN36</strain>
    </source>
</reference>
<sequence>MFCNASKLDDGKLGAIRALEQELGKTIVAYSCSSPEPGELSEAELMKIKALEEKLSVTLVAFK</sequence>